<feature type="domain" description="HTH luxR-type" evidence="4">
    <location>
        <begin position="193"/>
        <end position="258"/>
    </location>
</feature>
<dbReference type="PANTHER" id="PTHR44688">
    <property type="entry name" value="DNA-BINDING TRANSCRIPTIONAL ACTIVATOR DEVR_DOSR"/>
    <property type="match status" value="1"/>
</dbReference>
<dbReference type="GO" id="GO:0003677">
    <property type="term" value="F:DNA binding"/>
    <property type="evidence" value="ECO:0007669"/>
    <property type="project" value="UniProtKB-KW"/>
</dbReference>
<keyword evidence="2" id="KW-0238">DNA-binding</keyword>
<dbReference type="InterPro" id="IPR016032">
    <property type="entry name" value="Sig_transdc_resp-reg_C-effctor"/>
</dbReference>
<dbReference type="Gene3D" id="1.10.10.10">
    <property type="entry name" value="Winged helix-like DNA-binding domain superfamily/Winged helix DNA-binding domain"/>
    <property type="match status" value="1"/>
</dbReference>
<accession>F7VIC4</accession>
<dbReference type="InterPro" id="IPR005143">
    <property type="entry name" value="TF_LuxR_autoind-bd_dom"/>
</dbReference>
<gene>
    <name evidence="5" type="ORF">ATPR_3123</name>
</gene>
<protein>
    <submittedName>
        <fullName evidence="5">LuxR family transcriptional regulator</fullName>
    </submittedName>
</protein>
<sequence>MGSLSSTLAPIGMNSTQPRPDYLFIADDIFTDIAKAQTPEDARSIAERIKETTPIENLTYVFLSNSSIRNKSKTVITTYSDDWQDLYMRNDFLKDDPAVRASFQSILPFDWGDISRMSRKERRVMALSREYGIGSHGLSIPVRGLRGELGVLTVTSNEEGVFSGPQRSSYIRTFAQIGTYFHEWFSVEAGIRRHADIPRLSWREKECLALCADGLMAQRISEKLGISEAAIRLYLSSARHKLQSQTTCGAVAKAIRLGII</sequence>
<organism evidence="5 6">
    <name type="scientific">Acetobacter tropicalis NBRC 101654</name>
    <dbReference type="NCBI Taxonomy" id="749388"/>
    <lineage>
        <taxon>Bacteria</taxon>
        <taxon>Pseudomonadati</taxon>
        <taxon>Pseudomonadota</taxon>
        <taxon>Alphaproteobacteria</taxon>
        <taxon>Acetobacterales</taxon>
        <taxon>Acetobacteraceae</taxon>
        <taxon>Acetobacter</taxon>
    </lineage>
</organism>
<name>F7VIC4_9PROT</name>
<dbReference type="Gene3D" id="3.30.450.80">
    <property type="entry name" value="Transcription factor LuxR-like, autoinducer-binding domain"/>
    <property type="match status" value="1"/>
</dbReference>
<dbReference type="AlphaFoldDB" id="F7VIC4"/>
<dbReference type="InterPro" id="IPR036693">
    <property type="entry name" value="TF_LuxR_autoind-bd_dom_sf"/>
</dbReference>
<dbReference type="PANTHER" id="PTHR44688:SF16">
    <property type="entry name" value="DNA-BINDING TRANSCRIPTIONAL ACTIVATOR DEVR_DOSR"/>
    <property type="match status" value="1"/>
</dbReference>
<dbReference type="SUPFAM" id="SSF46894">
    <property type="entry name" value="C-terminal effector domain of the bipartite response regulators"/>
    <property type="match status" value="1"/>
</dbReference>
<proteinExistence type="predicted"/>
<keyword evidence="3" id="KW-0804">Transcription</keyword>
<dbReference type="SUPFAM" id="SSF75516">
    <property type="entry name" value="Pheromone-binding domain of LuxR-like quorum-sensing transcription factors"/>
    <property type="match status" value="1"/>
</dbReference>
<evidence type="ECO:0000256" key="2">
    <source>
        <dbReference type="ARBA" id="ARBA00023125"/>
    </source>
</evidence>
<dbReference type="Pfam" id="PF03472">
    <property type="entry name" value="Autoind_bind"/>
    <property type="match status" value="1"/>
</dbReference>
<keyword evidence="1" id="KW-0805">Transcription regulation</keyword>
<evidence type="ECO:0000259" key="4">
    <source>
        <dbReference type="PROSITE" id="PS50043"/>
    </source>
</evidence>
<dbReference type="EMBL" id="BABS01000167">
    <property type="protein sequence ID" value="GAA10119.1"/>
    <property type="molecule type" value="Genomic_DNA"/>
</dbReference>
<reference evidence="5 6" key="1">
    <citation type="journal article" date="2011" name="Biochem. Biophys. Res. Commun.">
        <title>Increased number of Arginine-based salt bridges contributes to the thermotolerance of thermotolerant acetic acid bacteria, Acetobacter tropicalis SKU1100.</title>
        <authorList>
            <person name="Matsutani M."/>
            <person name="Hirakawa H."/>
            <person name="Nishikura M."/>
            <person name="Soemphol W."/>
            <person name="Ali I.A.I."/>
            <person name="Yakushi T."/>
            <person name="Matsushita K."/>
        </authorList>
    </citation>
    <scope>NUCLEOTIDE SEQUENCE [LARGE SCALE GENOMIC DNA]</scope>
    <source>
        <strain evidence="5 6">NBRC 101654</strain>
    </source>
</reference>
<dbReference type="Pfam" id="PF00196">
    <property type="entry name" value="GerE"/>
    <property type="match status" value="1"/>
</dbReference>
<dbReference type="PRINTS" id="PR00038">
    <property type="entry name" value="HTHLUXR"/>
</dbReference>
<evidence type="ECO:0000256" key="3">
    <source>
        <dbReference type="ARBA" id="ARBA00023163"/>
    </source>
</evidence>
<dbReference type="Proteomes" id="UP000004319">
    <property type="component" value="Unassembled WGS sequence"/>
</dbReference>
<evidence type="ECO:0000313" key="5">
    <source>
        <dbReference type="EMBL" id="GAA10119.1"/>
    </source>
</evidence>
<dbReference type="SMART" id="SM00421">
    <property type="entry name" value="HTH_LUXR"/>
    <property type="match status" value="1"/>
</dbReference>
<dbReference type="GO" id="GO:0006355">
    <property type="term" value="P:regulation of DNA-templated transcription"/>
    <property type="evidence" value="ECO:0007669"/>
    <property type="project" value="InterPro"/>
</dbReference>
<dbReference type="PROSITE" id="PS50043">
    <property type="entry name" value="HTH_LUXR_2"/>
    <property type="match status" value="1"/>
</dbReference>
<evidence type="ECO:0000256" key="1">
    <source>
        <dbReference type="ARBA" id="ARBA00023015"/>
    </source>
</evidence>
<evidence type="ECO:0000313" key="6">
    <source>
        <dbReference type="Proteomes" id="UP000004319"/>
    </source>
</evidence>
<dbReference type="InterPro" id="IPR036388">
    <property type="entry name" value="WH-like_DNA-bd_sf"/>
</dbReference>
<comment type="caution">
    <text evidence="5">The sequence shown here is derived from an EMBL/GenBank/DDBJ whole genome shotgun (WGS) entry which is preliminary data.</text>
</comment>
<dbReference type="CDD" id="cd06170">
    <property type="entry name" value="LuxR_C_like"/>
    <property type="match status" value="1"/>
</dbReference>
<dbReference type="InterPro" id="IPR000792">
    <property type="entry name" value="Tscrpt_reg_LuxR_C"/>
</dbReference>